<organism evidence="2 4">
    <name type="scientific">Cercospora beticola</name>
    <name type="common">Sugarbeet leaf spot fungus</name>
    <dbReference type="NCBI Taxonomy" id="122368"/>
    <lineage>
        <taxon>Eukaryota</taxon>
        <taxon>Fungi</taxon>
        <taxon>Dikarya</taxon>
        <taxon>Ascomycota</taxon>
        <taxon>Pezizomycotina</taxon>
        <taxon>Dothideomycetes</taxon>
        <taxon>Dothideomycetidae</taxon>
        <taxon>Mycosphaerellales</taxon>
        <taxon>Mycosphaerellaceae</taxon>
        <taxon>Cercospora</taxon>
    </lineage>
</organism>
<reference evidence="3 5" key="2">
    <citation type="submission" date="2023-09" db="EMBL/GenBank/DDBJ databases">
        <title>Complete-Gapless Cercospora beticola genome.</title>
        <authorList>
            <person name="Wyatt N.A."/>
            <person name="Spanner R.E."/>
            <person name="Bolton M.D."/>
        </authorList>
    </citation>
    <scope>NUCLEOTIDE SEQUENCE [LARGE SCALE GENOMIC DNA]</scope>
    <source>
        <strain evidence="3">Cb09-40</strain>
    </source>
</reference>
<dbReference type="EMBL" id="CP134188">
    <property type="protein sequence ID" value="WPB04004.1"/>
    <property type="molecule type" value="Genomic_DNA"/>
</dbReference>
<protein>
    <submittedName>
        <fullName evidence="2">Uncharacterized protein</fullName>
    </submittedName>
</protein>
<feature type="compositionally biased region" description="Basic and acidic residues" evidence="1">
    <location>
        <begin position="21"/>
        <end position="32"/>
    </location>
</feature>
<feature type="compositionally biased region" description="Basic and acidic residues" evidence="1">
    <location>
        <begin position="39"/>
        <end position="54"/>
    </location>
</feature>
<evidence type="ECO:0000313" key="4">
    <source>
        <dbReference type="Proteomes" id="UP000230605"/>
    </source>
</evidence>
<gene>
    <name evidence="2" type="ORF">CB0940_11654</name>
    <name evidence="3" type="ORF">RHO25_008648</name>
</gene>
<feature type="compositionally biased region" description="Basic and acidic residues" evidence="1">
    <location>
        <begin position="1"/>
        <end position="12"/>
    </location>
</feature>
<keyword evidence="5" id="KW-1185">Reference proteome</keyword>
<feature type="region of interest" description="Disordered" evidence="1">
    <location>
        <begin position="1"/>
        <end position="117"/>
    </location>
</feature>
<proteinExistence type="predicted"/>
<feature type="compositionally biased region" description="Basic and acidic residues" evidence="1">
    <location>
        <begin position="90"/>
        <end position="109"/>
    </location>
</feature>
<accession>A0A2G5IEU2</accession>
<dbReference type="EMBL" id="LKMD01000099">
    <property type="protein sequence ID" value="PIB03250.1"/>
    <property type="molecule type" value="Genomic_DNA"/>
</dbReference>
<name>A0A2G5IEU2_CERBT</name>
<evidence type="ECO:0000313" key="2">
    <source>
        <dbReference type="EMBL" id="PIB03250.1"/>
    </source>
</evidence>
<evidence type="ECO:0000313" key="3">
    <source>
        <dbReference type="EMBL" id="WPB04004.1"/>
    </source>
</evidence>
<evidence type="ECO:0000256" key="1">
    <source>
        <dbReference type="SAM" id="MobiDB-lite"/>
    </source>
</evidence>
<sequence length="117" mass="12857">MAQLADKEHSPEEYSTDESSDTERGSGQEERYMMSGGRGNREDSDGGAELVDRSTKRKHRKGAGRKGSAGTQKTTPRTFVEVIADEDVPEHESRVSPLANRRDRSKAPEPEAQATPV</sequence>
<dbReference type="AlphaFoldDB" id="A0A2G5IEU2"/>
<dbReference type="Proteomes" id="UP001302367">
    <property type="component" value="Chromosome 5"/>
</dbReference>
<evidence type="ECO:0000313" key="5">
    <source>
        <dbReference type="Proteomes" id="UP001302367"/>
    </source>
</evidence>
<reference evidence="2 4" key="1">
    <citation type="submission" date="2015-10" db="EMBL/GenBank/DDBJ databases">
        <title>The cercosporin biosynthetic gene cluster was horizontally transferred to several fungal lineages and shown to be expanded in Cercospora beticola based on microsynteny with recipient genomes.</title>
        <authorList>
            <person name="De Jonge R."/>
            <person name="Ebert M.K."/>
            <person name="Suttle J.C."/>
            <person name="Jurick Ii W.M."/>
            <person name="Secor G.A."/>
            <person name="Thomma B.P."/>
            <person name="Van De Peer Y."/>
            <person name="Bolton M.D."/>
        </authorList>
    </citation>
    <scope>NUCLEOTIDE SEQUENCE [LARGE SCALE GENOMIC DNA]</scope>
    <source>
        <strain evidence="2 4">09-40</strain>
    </source>
</reference>
<feature type="compositionally biased region" description="Basic residues" evidence="1">
    <location>
        <begin position="55"/>
        <end position="64"/>
    </location>
</feature>
<dbReference type="Proteomes" id="UP000230605">
    <property type="component" value="Chromosome 10"/>
</dbReference>